<dbReference type="RefSeq" id="WP_038611238.1">
    <property type="nucleotide sequence ID" value="NZ_CP009048.1"/>
</dbReference>
<accession>A0A077FDG9</accession>
<keyword evidence="1" id="KW-0812">Transmembrane</keyword>
<dbReference type="OrthoDB" id="72963at2"/>
<dbReference type="eggNOG" id="COG3326">
    <property type="taxonomic scope" value="Bacteria"/>
</dbReference>
<dbReference type="InterPro" id="IPR010718">
    <property type="entry name" value="DUF1294"/>
</dbReference>
<protein>
    <submittedName>
        <fullName evidence="2">Cold-shock DNA-binding domain protein</fullName>
    </submittedName>
</protein>
<feature type="transmembrane region" description="Helical" evidence="1">
    <location>
        <begin position="111"/>
        <end position="129"/>
    </location>
</feature>
<dbReference type="EMBL" id="CP009048">
    <property type="protein sequence ID" value="AIL61899.1"/>
    <property type="molecule type" value="Genomic_DNA"/>
</dbReference>
<dbReference type="Pfam" id="PF06961">
    <property type="entry name" value="DUF1294"/>
    <property type="match status" value="1"/>
</dbReference>
<name>A0A077FDG9_9PSED</name>
<dbReference type="GO" id="GO:0003677">
    <property type="term" value="F:DNA binding"/>
    <property type="evidence" value="ECO:0007669"/>
    <property type="project" value="UniProtKB-KW"/>
</dbReference>
<evidence type="ECO:0000313" key="2">
    <source>
        <dbReference type="EMBL" id="AIL61899.1"/>
    </source>
</evidence>
<evidence type="ECO:0000256" key="1">
    <source>
        <dbReference type="SAM" id="Phobius"/>
    </source>
</evidence>
<feature type="transmembrane region" description="Helical" evidence="1">
    <location>
        <begin position="49"/>
        <end position="67"/>
    </location>
</feature>
<dbReference type="AlphaFoldDB" id="A0A077FDG9"/>
<evidence type="ECO:0000313" key="3">
    <source>
        <dbReference type="Proteomes" id="UP000028931"/>
    </source>
</evidence>
<sequence length="148" mass="16410">MSRSQPSARRANSASSAVQHPRSKLLVFVGLCLLPLGGALQMLISGQSWLPAVAYPLASLVSFALYWRDKQQARTQGWRTPEKVLHASELCGGWPGALLAQQAFRHKTRKLSFQLSFWAIVALHQLFWIDHLLLGGRWLGSALAPLLK</sequence>
<gene>
    <name evidence="2" type="ORF">PSAKL28_27070</name>
</gene>
<organism evidence="2 3">
    <name type="scientific">Pseudomonas alkylphenolica</name>
    <dbReference type="NCBI Taxonomy" id="237609"/>
    <lineage>
        <taxon>Bacteria</taxon>
        <taxon>Pseudomonadati</taxon>
        <taxon>Pseudomonadota</taxon>
        <taxon>Gammaproteobacteria</taxon>
        <taxon>Pseudomonadales</taxon>
        <taxon>Pseudomonadaceae</taxon>
        <taxon>Pseudomonas</taxon>
    </lineage>
</organism>
<dbReference type="HOGENOM" id="CLU_091970_1_1_6"/>
<keyword evidence="1" id="KW-0472">Membrane</keyword>
<proteinExistence type="predicted"/>
<feature type="transmembrane region" description="Helical" evidence="1">
    <location>
        <begin position="25"/>
        <end position="43"/>
    </location>
</feature>
<keyword evidence="1" id="KW-1133">Transmembrane helix</keyword>
<reference evidence="2 3" key="1">
    <citation type="submission" date="2014-07" db="EMBL/GenBank/DDBJ databases">
        <authorList>
            <person name="Lee K."/>
            <person name="Lim J.Y."/>
            <person name="Hwang I."/>
        </authorList>
    </citation>
    <scope>NUCLEOTIDE SEQUENCE [LARGE SCALE GENOMIC DNA]</scope>
    <source>
        <strain evidence="2 3">KL28</strain>
    </source>
</reference>
<dbReference type="Proteomes" id="UP000028931">
    <property type="component" value="Chromosome"/>
</dbReference>
<keyword evidence="2" id="KW-0238">DNA-binding</keyword>
<dbReference type="KEGG" id="palk:PSAKL28_27070"/>